<dbReference type="Proteomes" id="UP000325032">
    <property type="component" value="Chromosome"/>
</dbReference>
<keyword evidence="2" id="KW-0238">DNA-binding</keyword>
<dbReference type="PANTHER" id="PTHR42756:SF1">
    <property type="entry name" value="TRANSCRIPTIONAL REPRESSOR OF EMRAB OPERON"/>
    <property type="match status" value="1"/>
</dbReference>
<dbReference type="GO" id="GO:0003677">
    <property type="term" value="F:DNA binding"/>
    <property type="evidence" value="ECO:0007669"/>
    <property type="project" value="UniProtKB-KW"/>
</dbReference>
<feature type="domain" description="HTH marR-type" evidence="4">
    <location>
        <begin position="4"/>
        <end position="136"/>
    </location>
</feature>
<reference evidence="5 6" key="1">
    <citation type="journal article" date="2018" name="Plant Biotechnol. Rep.">
        <title>Diversity and antifungal activity of endophytic bacteria associated with Panax ginseng seedlings.</title>
        <authorList>
            <person name="Park J.M."/>
            <person name="Hong C.E."/>
            <person name="Jo S.H."/>
        </authorList>
    </citation>
    <scope>NUCLEOTIDE SEQUENCE [LARGE SCALE GENOMIC DNA]</scope>
    <source>
        <strain evidence="5 6">PgKB20</strain>
    </source>
</reference>
<dbReference type="InterPro" id="IPR023187">
    <property type="entry name" value="Tscrpt_reg_MarR-type_CS"/>
</dbReference>
<evidence type="ECO:0000256" key="2">
    <source>
        <dbReference type="ARBA" id="ARBA00023125"/>
    </source>
</evidence>
<dbReference type="EMBL" id="CP043404">
    <property type="protein sequence ID" value="QEK65299.1"/>
    <property type="molecule type" value="Genomic_DNA"/>
</dbReference>
<keyword evidence="6" id="KW-1185">Reference proteome</keyword>
<evidence type="ECO:0000313" key="5">
    <source>
        <dbReference type="EMBL" id="QEK65299.1"/>
    </source>
</evidence>
<evidence type="ECO:0000256" key="3">
    <source>
        <dbReference type="ARBA" id="ARBA00023163"/>
    </source>
</evidence>
<keyword evidence="1" id="KW-0805">Transcription regulation</keyword>
<accession>A0A5C0WKU9</accession>
<evidence type="ECO:0000256" key="1">
    <source>
        <dbReference type="ARBA" id="ARBA00023015"/>
    </source>
</evidence>
<evidence type="ECO:0000313" key="6">
    <source>
        <dbReference type="Proteomes" id="UP000325032"/>
    </source>
</evidence>
<dbReference type="InterPro" id="IPR036388">
    <property type="entry name" value="WH-like_DNA-bd_sf"/>
</dbReference>
<name>A0A5C0WKU9_BACIA</name>
<dbReference type="Pfam" id="PF01047">
    <property type="entry name" value="MarR"/>
    <property type="match status" value="1"/>
</dbReference>
<dbReference type="RefSeq" id="WP_149126608.1">
    <property type="nucleotide sequence ID" value="NZ_CP043404.1"/>
</dbReference>
<dbReference type="AlphaFoldDB" id="A0A5C0WKU9"/>
<dbReference type="PROSITE" id="PS50995">
    <property type="entry name" value="HTH_MARR_2"/>
    <property type="match status" value="1"/>
</dbReference>
<dbReference type="PANTHER" id="PTHR42756">
    <property type="entry name" value="TRANSCRIPTIONAL REGULATOR, MARR"/>
    <property type="match status" value="1"/>
</dbReference>
<dbReference type="SMART" id="SM00347">
    <property type="entry name" value="HTH_MARR"/>
    <property type="match status" value="1"/>
</dbReference>
<keyword evidence="3" id="KW-0804">Transcription</keyword>
<dbReference type="GeneID" id="61770312"/>
<dbReference type="PRINTS" id="PR00598">
    <property type="entry name" value="HTHMARR"/>
</dbReference>
<sequence>MELQDLIGYLVHRTDLKMTNYFTNRLKPYGVTPEQWSIISILSSEKGTTQKELAEGIDKNQTTVVRMIQSMERKGLVKKIYNEQDRRSHHLLLTEKGHEVKKAILPVVMDAHQTVTKQLSDEEIQQLKLLLNKLFHSHYES</sequence>
<dbReference type="InterPro" id="IPR036390">
    <property type="entry name" value="WH_DNA-bd_sf"/>
</dbReference>
<protein>
    <submittedName>
        <fullName evidence="5">Multiple antibiotic resistance protein MarR</fullName>
    </submittedName>
</protein>
<dbReference type="SUPFAM" id="SSF46785">
    <property type="entry name" value="Winged helix' DNA-binding domain"/>
    <property type="match status" value="1"/>
</dbReference>
<proteinExistence type="predicted"/>
<evidence type="ECO:0000259" key="4">
    <source>
        <dbReference type="PROSITE" id="PS50995"/>
    </source>
</evidence>
<dbReference type="PROSITE" id="PS01117">
    <property type="entry name" value="HTH_MARR_1"/>
    <property type="match status" value="1"/>
</dbReference>
<dbReference type="GO" id="GO:0003700">
    <property type="term" value="F:DNA-binding transcription factor activity"/>
    <property type="evidence" value="ECO:0007669"/>
    <property type="project" value="InterPro"/>
</dbReference>
<dbReference type="InterPro" id="IPR000835">
    <property type="entry name" value="HTH_MarR-typ"/>
</dbReference>
<dbReference type="Gene3D" id="1.10.10.10">
    <property type="entry name" value="Winged helix-like DNA-binding domain superfamily/Winged helix DNA-binding domain"/>
    <property type="match status" value="1"/>
</dbReference>
<organism evidence="5 6">
    <name type="scientific">Bacillus safensis</name>
    <dbReference type="NCBI Taxonomy" id="561879"/>
    <lineage>
        <taxon>Bacteria</taxon>
        <taxon>Bacillati</taxon>
        <taxon>Bacillota</taxon>
        <taxon>Bacilli</taxon>
        <taxon>Bacillales</taxon>
        <taxon>Bacillaceae</taxon>
        <taxon>Bacillus</taxon>
    </lineage>
</organism>
<gene>
    <name evidence="5" type="primary">marR</name>
    <name evidence="5" type="ORF">FX981_03569</name>
</gene>